<dbReference type="GO" id="GO:0071028">
    <property type="term" value="P:nuclear mRNA surveillance"/>
    <property type="evidence" value="ECO:0007669"/>
    <property type="project" value="TreeGrafter"/>
</dbReference>
<dbReference type="AlphaFoldDB" id="A0A9P4JKP3"/>
<dbReference type="InterPro" id="IPR020568">
    <property type="entry name" value="Ribosomal_Su5_D2-typ_SF"/>
</dbReference>
<keyword evidence="3" id="KW-0698">rRNA processing</keyword>
<evidence type="ECO:0000313" key="8">
    <source>
        <dbReference type="Proteomes" id="UP000799536"/>
    </source>
</evidence>
<dbReference type="Proteomes" id="UP000799536">
    <property type="component" value="Unassembled WGS sequence"/>
</dbReference>
<accession>A0A9P4JKP3</accession>
<gene>
    <name evidence="7" type="ORF">GQ43DRAFT_400846</name>
</gene>
<organism evidence="7 8">
    <name type="scientific">Delitschia confertaspora ATCC 74209</name>
    <dbReference type="NCBI Taxonomy" id="1513339"/>
    <lineage>
        <taxon>Eukaryota</taxon>
        <taxon>Fungi</taxon>
        <taxon>Dikarya</taxon>
        <taxon>Ascomycota</taxon>
        <taxon>Pezizomycotina</taxon>
        <taxon>Dothideomycetes</taxon>
        <taxon>Pleosporomycetidae</taxon>
        <taxon>Pleosporales</taxon>
        <taxon>Delitschiaceae</taxon>
        <taxon>Delitschia</taxon>
    </lineage>
</organism>
<evidence type="ECO:0000313" key="7">
    <source>
        <dbReference type="EMBL" id="KAF2198462.1"/>
    </source>
</evidence>
<dbReference type="GO" id="GO:0034475">
    <property type="term" value="P:U4 snRNA 3'-end processing"/>
    <property type="evidence" value="ECO:0007669"/>
    <property type="project" value="TreeGrafter"/>
</dbReference>
<name>A0A9P4JKP3_9PLEO</name>
<dbReference type="GO" id="GO:0003723">
    <property type="term" value="F:RNA binding"/>
    <property type="evidence" value="ECO:0007669"/>
    <property type="project" value="TreeGrafter"/>
</dbReference>
<dbReference type="GO" id="GO:0006364">
    <property type="term" value="P:rRNA processing"/>
    <property type="evidence" value="ECO:0007669"/>
    <property type="project" value="UniProtKB-KW"/>
</dbReference>
<comment type="subcellular location">
    <subcellularLocation>
        <location evidence="1">Nucleus</location>
    </subcellularLocation>
</comment>
<protein>
    <recommendedName>
        <fullName evidence="6">Exoribonuclease phosphorolytic domain-containing protein</fullName>
    </recommendedName>
</protein>
<dbReference type="GO" id="GO:0005730">
    <property type="term" value="C:nucleolus"/>
    <property type="evidence" value="ECO:0007669"/>
    <property type="project" value="TreeGrafter"/>
</dbReference>
<dbReference type="InterPro" id="IPR027408">
    <property type="entry name" value="PNPase/RNase_PH_dom_sf"/>
</dbReference>
<evidence type="ECO:0000256" key="1">
    <source>
        <dbReference type="ARBA" id="ARBA00004123"/>
    </source>
</evidence>
<dbReference type="PANTHER" id="PTHR11953">
    <property type="entry name" value="EXOSOME COMPLEX COMPONENT"/>
    <property type="match status" value="1"/>
</dbReference>
<feature type="domain" description="Exoribonuclease phosphorolytic" evidence="6">
    <location>
        <begin position="7"/>
        <end position="113"/>
    </location>
</feature>
<sequence length="248" mass="27035">MAPSATLSHLHRPDGSATYTHNGYCIIGAVNGPIEVLRRDELAEEATVEVNVRMAVGVGSPKERHLETVLTNTLRGIILTRRMPRCLVQITLQVHSSAEEHTSLGSKFNSNLLLLPHLLHTSLLSLLSASIPLSTTLTSSLVATTPTSPGPVISPTAQSFLRHPPTALHVFTFSGDRKLLLSESEGTFDHEQWDEACEAAEEVCCKVSGGVEIGEGMEVEGVDENLEEWLRRVVREKVEGEQRWKGAS</sequence>
<comment type="caution">
    <text evidence="7">The sequence shown here is derived from an EMBL/GenBank/DDBJ whole genome shotgun (WGS) entry which is preliminary data.</text>
</comment>
<dbReference type="Pfam" id="PF01138">
    <property type="entry name" value="RNase_PH"/>
    <property type="match status" value="1"/>
</dbReference>
<keyword evidence="8" id="KW-1185">Reference proteome</keyword>
<dbReference type="EMBL" id="ML994142">
    <property type="protein sequence ID" value="KAF2198462.1"/>
    <property type="molecule type" value="Genomic_DNA"/>
</dbReference>
<proteinExistence type="inferred from homology"/>
<evidence type="ECO:0000256" key="2">
    <source>
        <dbReference type="ARBA" id="ARBA00006678"/>
    </source>
</evidence>
<dbReference type="InterPro" id="IPR050080">
    <property type="entry name" value="RNase_PH"/>
</dbReference>
<dbReference type="InterPro" id="IPR001247">
    <property type="entry name" value="ExoRNase_PH_dom1"/>
</dbReference>
<keyword evidence="5" id="KW-0539">Nucleus</keyword>
<evidence type="ECO:0000256" key="4">
    <source>
        <dbReference type="ARBA" id="ARBA00022835"/>
    </source>
</evidence>
<dbReference type="GO" id="GO:0071051">
    <property type="term" value="P:poly(A)-dependent snoRNA 3'-end processing"/>
    <property type="evidence" value="ECO:0007669"/>
    <property type="project" value="TreeGrafter"/>
</dbReference>
<dbReference type="GO" id="GO:0000177">
    <property type="term" value="C:cytoplasmic exosome (RNase complex)"/>
    <property type="evidence" value="ECO:0007669"/>
    <property type="project" value="TreeGrafter"/>
</dbReference>
<dbReference type="GO" id="GO:0000176">
    <property type="term" value="C:nuclear exosome (RNase complex)"/>
    <property type="evidence" value="ECO:0007669"/>
    <property type="project" value="TreeGrafter"/>
</dbReference>
<evidence type="ECO:0000256" key="3">
    <source>
        <dbReference type="ARBA" id="ARBA00022552"/>
    </source>
</evidence>
<dbReference type="SUPFAM" id="SSF54211">
    <property type="entry name" value="Ribosomal protein S5 domain 2-like"/>
    <property type="match status" value="1"/>
</dbReference>
<dbReference type="Gene3D" id="3.30.230.70">
    <property type="entry name" value="GHMP Kinase, N-terminal domain"/>
    <property type="match status" value="1"/>
</dbReference>
<evidence type="ECO:0000256" key="5">
    <source>
        <dbReference type="ARBA" id="ARBA00023242"/>
    </source>
</evidence>
<keyword evidence="4" id="KW-0271">Exosome</keyword>
<dbReference type="OrthoDB" id="27298at2759"/>
<comment type="similarity">
    <text evidence="2">Belongs to the RNase PH family.</text>
</comment>
<dbReference type="PANTHER" id="PTHR11953:SF1">
    <property type="entry name" value="EXOSOME COMPLEX COMPONENT RRP46"/>
    <property type="match status" value="1"/>
</dbReference>
<dbReference type="GO" id="GO:0016075">
    <property type="term" value="P:rRNA catabolic process"/>
    <property type="evidence" value="ECO:0007669"/>
    <property type="project" value="TreeGrafter"/>
</dbReference>
<reference evidence="7" key="1">
    <citation type="journal article" date="2020" name="Stud. Mycol.">
        <title>101 Dothideomycetes genomes: a test case for predicting lifestyles and emergence of pathogens.</title>
        <authorList>
            <person name="Haridas S."/>
            <person name="Albert R."/>
            <person name="Binder M."/>
            <person name="Bloem J."/>
            <person name="Labutti K."/>
            <person name="Salamov A."/>
            <person name="Andreopoulos B."/>
            <person name="Baker S."/>
            <person name="Barry K."/>
            <person name="Bills G."/>
            <person name="Bluhm B."/>
            <person name="Cannon C."/>
            <person name="Castanera R."/>
            <person name="Culley D."/>
            <person name="Daum C."/>
            <person name="Ezra D."/>
            <person name="Gonzalez J."/>
            <person name="Henrissat B."/>
            <person name="Kuo A."/>
            <person name="Liang C."/>
            <person name="Lipzen A."/>
            <person name="Lutzoni F."/>
            <person name="Magnuson J."/>
            <person name="Mondo S."/>
            <person name="Nolan M."/>
            <person name="Ohm R."/>
            <person name="Pangilinan J."/>
            <person name="Park H.-J."/>
            <person name="Ramirez L."/>
            <person name="Alfaro M."/>
            <person name="Sun H."/>
            <person name="Tritt A."/>
            <person name="Yoshinaga Y."/>
            <person name="Zwiers L.-H."/>
            <person name="Turgeon B."/>
            <person name="Goodwin S."/>
            <person name="Spatafora J."/>
            <person name="Crous P."/>
            <person name="Grigoriev I."/>
        </authorList>
    </citation>
    <scope>NUCLEOTIDE SEQUENCE</scope>
    <source>
        <strain evidence="7">ATCC 74209</strain>
    </source>
</reference>
<evidence type="ECO:0000259" key="6">
    <source>
        <dbReference type="Pfam" id="PF01138"/>
    </source>
</evidence>